<feature type="compositionally biased region" description="Low complexity" evidence="1">
    <location>
        <begin position="386"/>
        <end position="408"/>
    </location>
</feature>
<feature type="region of interest" description="Disordered" evidence="1">
    <location>
        <begin position="87"/>
        <end position="113"/>
    </location>
</feature>
<organism evidence="3 4">
    <name type="scientific">Candidatus Lambdaproteobacteria bacterium RIFOXYD2_FULL_56_26</name>
    <dbReference type="NCBI Taxonomy" id="1817773"/>
    <lineage>
        <taxon>Bacteria</taxon>
        <taxon>Pseudomonadati</taxon>
        <taxon>Pseudomonadota</taxon>
        <taxon>Candidatus Lambdaproteobacteria</taxon>
    </lineage>
</organism>
<dbReference type="Gene3D" id="3.30.750.140">
    <property type="match status" value="1"/>
</dbReference>
<feature type="compositionally biased region" description="Polar residues" evidence="1">
    <location>
        <begin position="216"/>
        <end position="225"/>
    </location>
</feature>
<dbReference type="EMBL" id="MFNF01000050">
    <property type="protein sequence ID" value="OGH00080.1"/>
    <property type="molecule type" value="Genomic_DNA"/>
</dbReference>
<name>A0A1F6GPN4_9PROT</name>
<feature type="compositionally biased region" description="Low complexity" evidence="1">
    <location>
        <begin position="165"/>
        <end position="186"/>
    </location>
</feature>
<feature type="compositionally biased region" description="Polar residues" evidence="1">
    <location>
        <begin position="431"/>
        <end position="441"/>
    </location>
</feature>
<evidence type="ECO:0000259" key="2">
    <source>
        <dbReference type="Pfam" id="PF02120"/>
    </source>
</evidence>
<evidence type="ECO:0000256" key="1">
    <source>
        <dbReference type="SAM" id="MobiDB-lite"/>
    </source>
</evidence>
<feature type="region of interest" description="Disordered" evidence="1">
    <location>
        <begin position="384"/>
        <end position="441"/>
    </location>
</feature>
<feature type="region of interest" description="Disordered" evidence="1">
    <location>
        <begin position="157"/>
        <end position="225"/>
    </location>
</feature>
<accession>A0A1F6GPN4</accession>
<dbReference type="InterPro" id="IPR038610">
    <property type="entry name" value="FliK-like_C_sf"/>
</dbReference>
<feature type="domain" description="Flagellar hook-length control protein-like C-terminal" evidence="2">
    <location>
        <begin position="307"/>
        <end position="387"/>
    </location>
</feature>
<comment type="caution">
    <text evidence="3">The sequence shown here is derived from an EMBL/GenBank/DDBJ whole genome shotgun (WGS) entry which is preliminary data.</text>
</comment>
<sequence>MNIAQGNLNAKTQFQTDTVKHQTPADLEKFTGQLVAAQVDLGMLDKNEVKAETLKASKELFEEKKTKKQLAQETSDRNFVQSFVTEHKVKSAQEQSQWSNNEATESSTGRKMTNQQAQFKFQKGMEEIQGRTAEKIGEQKTMEKRGHLFNPALAQAEAEANKPKAQFTEAHAQAQAAKEGGQAPEGFNPTFNNQPSPEGAIAQRRNQHQQFDQQRNPSGQKGNQAQIASVSKLGGAQPLAQAAAAFAKEMNQTGMAKTANTEVPGLNLAAPKTSLTKTEAKDLKAAVPAPKPEMTEKPDLKHLGTNLRMMLNAKRTEMTLQLKPEHLGKVEIKLAKNGETYTGKMKVDSVEAKEGLEKLVPELRDNLFAQGIKVESFTIELKDQPQSGFAQADQGGGQSQNQGAQNASKPEERRGFEPRLTVPDPVEAKPQSPSDNLSIYA</sequence>
<gene>
    <name evidence="3" type="ORF">A2557_04335</name>
</gene>
<protein>
    <recommendedName>
        <fullName evidence="2">Flagellar hook-length control protein-like C-terminal domain-containing protein</fullName>
    </recommendedName>
</protein>
<proteinExistence type="predicted"/>
<dbReference type="Pfam" id="PF02120">
    <property type="entry name" value="Flg_hook"/>
    <property type="match status" value="1"/>
</dbReference>
<reference evidence="3 4" key="1">
    <citation type="journal article" date="2016" name="Nat. Commun.">
        <title>Thousands of microbial genomes shed light on interconnected biogeochemical processes in an aquifer system.</title>
        <authorList>
            <person name="Anantharaman K."/>
            <person name="Brown C.T."/>
            <person name="Hug L.A."/>
            <person name="Sharon I."/>
            <person name="Castelle C.J."/>
            <person name="Probst A.J."/>
            <person name="Thomas B.C."/>
            <person name="Singh A."/>
            <person name="Wilkins M.J."/>
            <person name="Karaoz U."/>
            <person name="Brodie E.L."/>
            <person name="Williams K.H."/>
            <person name="Hubbard S.S."/>
            <person name="Banfield J.F."/>
        </authorList>
    </citation>
    <scope>NUCLEOTIDE SEQUENCE [LARGE SCALE GENOMIC DNA]</scope>
</reference>
<dbReference type="AlphaFoldDB" id="A0A1F6GPN4"/>
<dbReference type="Proteomes" id="UP000177583">
    <property type="component" value="Unassembled WGS sequence"/>
</dbReference>
<evidence type="ECO:0000313" key="3">
    <source>
        <dbReference type="EMBL" id="OGH00080.1"/>
    </source>
</evidence>
<dbReference type="InterPro" id="IPR021136">
    <property type="entry name" value="Flagellar_hook_control-like_C"/>
</dbReference>
<feature type="compositionally biased region" description="Polar residues" evidence="1">
    <location>
        <begin position="92"/>
        <end position="113"/>
    </location>
</feature>
<evidence type="ECO:0000313" key="4">
    <source>
        <dbReference type="Proteomes" id="UP000177583"/>
    </source>
</evidence>
<dbReference type="CDD" id="cd17470">
    <property type="entry name" value="T3SS_Flik_C"/>
    <property type="match status" value="1"/>
</dbReference>